<evidence type="ECO:0000313" key="7">
    <source>
        <dbReference type="Proteomes" id="UP000318437"/>
    </source>
</evidence>
<proteinExistence type="predicted"/>
<keyword evidence="7" id="KW-1185">Reference proteome</keyword>
<protein>
    <submittedName>
        <fullName evidence="6">Cytochrome c</fullName>
    </submittedName>
</protein>
<keyword evidence="1 4" id="KW-0349">Heme</keyword>
<comment type="caution">
    <text evidence="6">The sequence shown here is derived from an EMBL/GenBank/DDBJ whole genome shotgun (WGS) entry which is preliminary data.</text>
</comment>
<evidence type="ECO:0000259" key="5">
    <source>
        <dbReference type="PROSITE" id="PS51007"/>
    </source>
</evidence>
<accession>A0A5C6CHQ9</accession>
<feature type="domain" description="Cytochrome c" evidence="5">
    <location>
        <begin position="85"/>
        <end position="182"/>
    </location>
</feature>
<dbReference type="Pfam" id="PF00034">
    <property type="entry name" value="Cytochrom_C"/>
    <property type="match status" value="1"/>
</dbReference>
<organism evidence="6 7">
    <name type="scientific">Bythopirellula polymerisocia</name>
    <dbReference type="NCBI Taxonomy" id="2528003"/>
    <lineage>
        <taxon>Bacteria</taxon>
        <taxon>Pseudomonadati</taxon>
        <taxon>Planctomycetota</taxon>
        <taxon>Planctomycetia</taxon>
        <taxon>Pirellulales</taxon>
        <taxon>Lacipirellulaceae</taxon>
        <taxon>Bythopirellula</taxon>
    </lineage>
</organism>
<dbReference type="Proteomes" id="UP000318437">
    <property type="component" value="Unassembled WGS sequence"/>
</dbReference>
<dbReference type="PROSITE" id="PS51257">
    <property type="entry name" value="PROKAR_LIPOPROTEIN"/>
    <property type="match status" value="1"/>
</dbReference>
<dbReference type="RefSeq" id="WP_146452067.1">
    <property type="nucleotide sequence ID" value="NZ_SJPS01000006.1"/>
</dbReference>
<evidence type="ECO:0000256" key="4">
    <source>
        <dbReference type="PROSITE-ProRule" id="PRU00433"/>
    </source>
</evidence>
<evidence type="ECO:0000256" key="1">
    <source>
        <dbReference type="ARBA" id="ARBA00022617"/>
    </source>
</evidence>
<dbReference type="PROSITE" id="PS51007">
    <property type="entry name" value="CYTC"/>
    <property type="match status" value="2"/>
</dbReference>
<gene>
    <name evidence="6" type="ORF">Pla144_37400</name>
</gene>
<name>A0A5C6CHQ9_9BACT</name>
<keyword evidence="2 4" id="KW-0479">Metal-binding</keyword>
<evidence type="ECO:0000256" key="3">
    <source>
        <dbReference type="ARBA" id="ARBA00023004"/>
    </source>
</evidence>
<dbReference type="OrthoDB" id="9808312at2"/>
<dbReference type="InterPro" id="IPR009056">
    <property type="entry name" value="Cyt_c-like_dom"/>
</dbReference>
<evidence type="ECO:0000256" key="2">
    <source>
        <dbReference type="ARBA" id="ARBA00022723"/>
    </source>
</evidence>
<dbReference type="Pfam" id="PF13442">
    <property type="entry name" value="Cytochrome_CBB3"/>
    <property type="match status" value="1"/>
</dbReference>
<sequence>MNYGLRSICFLGSLVVMGATGCDFRAPEFHLNMVQMVSDATPTPVEYQEQIANVLGGMFGDPDEPFALPETGLDIRRLKMAAGPAWTDQKGAAFGLYRQHCSHCHGIDGDGMGPTALFLNPYPRDYRQGVYKFKSTYNPAKPTDEDLHRVLVNGIPGSAMPSFSLLPSAEVEALVEYVKYLSFRGQMETALTNYVYNDLGEEEVTDENGDPVLDDEGEPVTKLIPLDPENDPEQQEVIKELLAEIVDGWNEANEQIIVPAEDAIPTDVSDMKKFAESAAKGRELFYGTRANCMKCHGPTGLGDGQQDDYDIWNKAHLQFLESVAEDPGEGEIAQDRTEVAESLFPVRNAIPRNLRKGIYRGGNRRIDLFWRIYAGIAGSPMPGSGPASPGAQGTLTEEEMWNIVDYVLSLPYENASQPQRALPINTELVN</sequence>
<dbReference type="Gene3D" id="1.10.760.10">
    <property type="entry name" value="Cytochrome c-like domain"/>
    <property type="match status" value="2"/>
</dbReference>
<dbReference type="GO" id="GO:0046872">
    <property type="term" value="F:metal ion binding"/>
    <property type="evidence" value="ECO:0007669"/>
    <property type="project" value="UniProtKB-KW"/>
</dbReference>
<dbReference type="AlphaFoldDB" id="A0A5C6CHQ9"/>
<dbReference type="SUPFAM" id="SSF46626">
    <property type="entry name" value="Cytochrome c"/>
    <property type="match status" value="2"/>
</dbReference>
<keyword evidence="3 4" id="KW-0408">Iron</keyword>
<feature type="domain" description="Cytochrome c" evidence="5">
    <location>
        <begin position="276"/>
        <end position="411"/>
    </location>
</feature>
<reference evidence="6 7" key="1">
    <citation type="submission" date="2019-02" db="EMBL/GenBank/DDBJ databases">
        <title>Deep-cultivation of Planctomycetes and their phenomic and genomic characterization uncovers novel biology.</title>
        <authorList>
            <person name="Wiegand S."/>
            <person name="Jogler M."/>
            <person name="Boedeker C."/>
            <person name="Pinto D."/>
            <person name="Vollmers J."/>
            <person name="Rivas-Marin E."/>
            <person name="Kohn T."/>
            <person name="Peeters S.H."/>
            <person name="Heuer A."/>
            <person name="Rast P."/>
            <person name="Oberbeckmann S."/>
            <person name="Bunk B."/>
            <person name="Jeske O."/>
            <person name="Meyerdierks A."/>
            <person name="Storesund J.E."/>
            <person name="Kallscheuer N."/>
            <person name="Luecker S."/>
            <person name="Lage O.M."/>
            <person name="Pohl T."/>
            <person name="Merkel B.J."/>
            <person name="Hornburger P."/>
            <person name="Mueller R.-W."/>
            <person name="Bruemmer F."/>
            <person name="Labrenz M."/>
            <person name="Spormann A.M."/>
            <person name="Op Den Camp H."/>
            <person name="Overmann J."/>
            <person name="Amann R."/>
            <person name="Jetten M.S.M."/>
            <person name="Mascher T."/>
            <person name="Medema M.H."/>
            <person name="Devos D.P."/>
            <person name="Kaster A.-K."/>
            <person name="Ovreas L."/>
            <person name="Rohde M."/>
            <person name="Galperin M.Y."/>
            <person name="Jogler C."/>
        </authorList>
    </citation>
    <scope>NUCLEOTIDE SEQUENCE [LARGE SCALE GENOMIC DNA]</scope>
    <source>
        <strain evidence="6 7">Pla144</strain>
    </source>
</reference>
<dbReference type="GO" id="GO:0009055">
    <property type="term" value="F:electron transfer activity"/>
    <property type="evidence" value="ECO:0007669"/>
    <property type="project" value="InterPro"/>
</dbReference>
<evidence type="ECO:0000313" key="6">
    <source>
        <dbReference type="EMBL" id="TWU23565.1"/>
    </source>
</evidence>
<dbReference type="InterPro" id="IPR036909">
    <property type="entry name" value="Cyt_c-like_dom_sf"/>
</dbReference>
<dbReference type="EMBL" id="SJPS01000006">
    <property type="protein sequence ID" value="TWU23565.1"/>
    <property type="molecule type" value="Genomic_DNA"/>
</dbReference>
<dbReference type="GO" id="GO:0020037">
    <property type="term" value="F:heme binding"/>
    <property type="evidence" value="ECO:0007669"/>
    <property type="project" value="InterPro"/>
</dbReference>